<keyword evidence="6 11" id="KW-1133">Transmembrane helix</keyword>
<dbReference type="GO" id="GO:1902600">
    <property type="term" value="P:proton transmembrane transport"/>
    <property type="evidence" value="ECO:0007669"/>
    <property type="project" value="InterPro"/>
</dbReference>
<evidence type="ECO:0000259" key="13">
    <source>
        <dbReference type="Pfam" id="PF23256"/>
    </source>
</evidence>
<dbReference type="GO" id="GO:0006885">
    <property type="term" value="P:regulation of pH"/>
    <property type="evidence" value="ECO:0007669"/>
    <property type="project" value="TreeGrafter"/>
</dbReference>
<dbReference type="Pfam" id="PF23256">
    <property type="entry name" value="CHX17_2nd"/>
    <property type="match status" value="1"/>
</dbReference>
<dbReference type="AlphaFoldDB" id="A0AAV2E3P6"/>
<dbReference type="InterPro" id="IPR050794">
    <property type="entry name" value="CPA2_transporter"/>
</dbReference>
<dbReference type="InterPro" id="IPR057291">
    <property type="entry name" value="CHX17_2nd"/>
</dbReference>
<feature type="transmembrane region" description="Helical" evidence="11">
    <location>
        <begin position="191"/>
        <end position="210"/>
    </location>
</feature>
<dbReference type="GO" id="GO:0012505">
    <property type="term" value="C:endomembrane system"/>
    <property type="evidence" value="ECO:0007669"/>
    <property type="project" value="TreeGrafter"/>
</dbReference>
<keyword evidence="3" id="KW-0633">Potassium transport</keyword>
<dbReference type="InterPro" id="IPR006153">
    <property type="entry name" value="Cation/H_exchanger_TM"/>
</dbReference>
<feature type="transmembrane region" description="Helical" evidence="11">
    <location>
        <begin position="403"/>
        <end position="420"/>
    </location>
</feature>
<evidence type="ECO:0000256" key="11">
    <source>
        <dbReference type="SAM" id="Phobius"/>
    </source>
</evidence>
<keyword evidence="7" id="KW-0406">Ion transport</keyword>
<dbReference type="EMBL" id="OZ034817">
    <property type="protein sequence ID" value="CAL1380273.1"/>
    <property type="molecule type" value="Genomic_DNA"/>
</dbReference>
<name>A0AAV2E3P6_9ROSI</name>
<feature type="transmembrane region" description="Helical" evidence="11">
    <location>
        <begin position="51"/>
        <end position="72"/>
    </location>
</feature>
<feature type="transmembrane region" description="Helical" evidence="11">
    <location>
        <begin position="222"/>
        <end position="242"/>
    </location>
</feature>
<feature type="domain" description="Cation/H(+) antiporter C-terminal" evidence="14">
    <location>
        <begin position="670"/>
        <end position="702"/>
    </location>
</feature>
<evidence type="ECO:0000256" key="2">
    <source>
        <dbReference type="ARBA" id="ARBA00022448"/>
    </source>
</evidence>
<evidence type="ECO:0000256" key="6">
    <source>
        <dbReference type="ARBA" id="ARBA00022989"/>
    </source>
</evidence>
<evidence type="ECO:0000256" key="9">
    <source>
        <dbReference type="ARBA" id="ARBA00038341"/>
    </source>
</evidence>
<feature type="transmembrane region" description="Helical" evidence="11">
    <location>
        <begin position="432"/>
        <end position="452"/>
    </location>
</feature>
<evidence type="ECO:0000256" key="4">
    <source>
        <dbReference type="ARBA" id="ARBA00022692"/>
    </source>
</evidence>
<comment type="subcellular location">
    <subcellularLocation>
        <location evidence="1">Membrane</location>
        <topology evidence="1">Multi-pass membrane protein</topology>
    </subcellularLocation>
</comment>
<keyword evidence="5" id="KW-0630">Potassium</keyword>
<reference evidence="15 16" key="1">
    <citation type="submission" date="2024-04" db="EMBL/GenBank/DDBJ databases">
        <authorList>
            <person name="Fracassetti M."/>
        </authorList>
    </citation>
    <scope>NUCLEOTIDE SEQUENCE [LARGE SCALE GENOMIC DNA]</scope>
</reference>
<evidence type="ECO:0000313" key="15">
    <source>
        <dbReference type="EMBL" id="CAL1380273.1"/>
    </source>
</evidence>
<organism evidence="15 16">
    <name type="scientific">Linum trigynum</name>
    <dbReference type="NCBI Taxonomy" id="586398"/>
    <lineage>
        <taxon>Eukaryota</taxon>
        <taxon>Viridiplantae</taxon>
        <taxon>Streptophyta</taxon>
        <taxon>Embryophyta</taxon>
        <taxon>Tracheophyta</taxon>
        <taxon>Spermatophyta</taxon>
        <taxon>Magnoliopsida</taxon>
        <taxon>eudicotyledons</taxon>
        <taxon>Gunneridae</taxon>
        <taxon>Pentapetalae</taxon>
        <taxon>rosids</taxon>
        <taxon>fabids</taxon>
        <taxon>Malpighiales</taxon>
        <taxon>Linaceae</taxon>
        <taxon>Linum</taxon>
    </lineage>
</organism>
<accession>A0AAV2E3P6</accession>
<keyword evidence="2" id="KW-0813">Transport</keyword>
<dbReference type="Pfam" id="PF00999">
    <property type="entry name" value="Na_H_Exchanger"/>
    <property type="match status" value="1"/>
</dbReference>
<feature type="domain" description="Cation/H+ exchanger transmembrane" evidence="12">
    <location>
        <begin position="67"/>
        <end position="452"/>
    </location>
</feature>
<evidence type="ECO:0000313" key="16">
    <source>
        <dbReference type="Proteomes" id="UP001497516"/>
    </source>
</evidence>
<comment type="similarity">
    <text evidence="9">Belongs to the monovalent cation:proton antiporter 2 (CPA2) transporter (TC 2.A.37) family. CHX (TC 2.A.37.4) subfamily.</text>
</comment>
<feature type="domain" description="Cation/H(+) antiporter central" evidence="13">
    <location>
        <begin position="511"/>
        <end position="658"/>
    </location>
</feature>
<evidence type="ECO:0000256" key="3">
    <source>
        <dbReference type="ARBA" id="ARBA00022538"/>
    </source>
</evidence>
<proteinExistence type="inferred from homology"/>
<feature type="transmembrane region" description="Helical" evidence="11">
    <location>
        <begin position="142"/>
        <end position="166"/>
    </location>
</feature>
<protein>
    <recommendedName>
        <fullName evidence="17">Cation/H+ exchanger domain-containing protein</fullName>
    </recommendedName>
</protein>
<dbReference type="GO" id="GO:0016020">
    <property type="term" value="C:membrane"/>
    <property type="evidence" value="ECO:0007669"/>
    <property type="project" value="UniProtKB-SubCell"/>
</dbReference>
<evidence type="ECO:0000259" key="14">
    <source>
        <dbReference type="Pfam" id="PF23259"/>
    </source>
</evidence>
<feature type="transmembrane region" description="Helical" evidence="11">
    <location>
        <begin position="372"/>
        <end position="391"/>
    </location>
</feature>
<feature type="transmembrane region" description="Helical" evidence="11">
    <location>
        <begin position="254"/>
        <end position="276"/>
    </location>
</feature>
<dbReference type="Gene3D" id="1.20.1530.20">
    <property type="match status" value="1"/>
</dbReference>
<gene>
    <name evidence="15" type="ORF">LTRI10_LOCUS21728</name>
</gene>
<dbReference type="PANTHER" id="PTHR32468">
    <property type="entry name" value="CATION/H + ANTIPORTER"/>
    <property type="match status" value="1"/>
</dbReference>
<keyword evidence="16" id="KW-1185">Reference proteome</keyword>
<keyword evidence="4 11" id="KW-0812">Transmembrane</keyword>
<dbReference type="Pfam" id="PF23259">
    <property type="entry name" value="CHX17_C"/>
    <property type="match status" value="1"/>
</dbReference>
<dbReference type="GO" id="GO:0015297">
    <property type="term" value="F:antiporter activity"/>
    <property type="evidence" value="ECO:0007669"/>
    <property type="project" value="InterPro"/>
</dbReference>
<evidence type="ECO:0008006" key="17">
    <source>
        <dbReference type="Google" id="ProtNLM"/>
    </source>
</evidence>
<feature type="transmembrane region" description="Helical" evidence="11">
    <location>
        <begin position="114"/>
        <end position="130"/>
    </location>
</feature>
<evidence type="ECO:0000259" key="12">
    <source>
        <dbReference type="Pfam" id="PF00999"/>
    </source>
</evidence>
<feature type="region of interest" description="Disordered" evidence="10">
    <location>
        <begin position="536"/>
        <end position="561"/>
    </location>
</feature>
<dbReference type="GO" id="GO:0006813">
    <property type="term" value="P:potassium ion transport"/>
    <property type="evidence" value="ECO:0007669"/>
    <property type="project" value="UniProtKB-KW"/>
</dbReference>
<dbReference type="Proteomes" id="UP001497516">
    <property type="component" value="Chromosome 4"/>
</dbReference>
<evidence type="ECO:0000256" key="5">
    <source>
        <dbReference type="ARBA" id="ARBA00022958"/>
    </source>
</evidence>
<feature type="transmembrane region" description="Helical" evidence="11">
    <location>
        <begin position="84"/>
        <end position="102"/>
    </location>
</feature>
<sequence>MASESTTVEGWTSGVINVCLNESIPTSLDTSVFWKLARPDNENNPTFIHYVPYYFVQFAAILFGINVISAILKPLRFPRFSVELLAGILIGQGLRTWARVYAIPTSSLKVLDTLGHASLIYYVFLVGLEIDLRTVRHIGKEAVYTGLTGTILPLFVGFVEFFVMAADPRYTNFFSQEFWENLAPVKLTGPVFWGVALTVTSFPDLARILSDTKLLHTDMGRLALSSSIISELTTWILLVIALTLNNGTLNPLYLLPTFAFFAASWFLVRPAVTWILRHADETDNKLLLNFTIFGGILTSSVITEACGANSMIGAFVFGLVIPSGDVYTVKLMEIFEEYVKGILMPVFFMDNGVRSSLAALTANSMFVTPPHAIFILVVLAWSAKIVSTFVFSKLSGMSSRDAFTLGVLMNTKGVLALVVINTGRNNQGLNQVMFLTLVLSILFMSVTIMPLVRVANKSTRKSSHFKRRTMESNKLESELRVLACIHTTRNLSGMVYLLESSNGSKQYPISVFALHLVQLTDRRATAMLIVHDNSSNHNKHNNNISHHSFEGSGQNLSRREEESQHIIMTFESLENRGASVSAQSLTVVSPYTTMHEDITCLGEDKRVTLILVPFHKQADVYGRFQDENTNWRTMNKNLMATTTCSIGILVDRGLGSSSKDVTTTSRSQSSFVVIFIGGPDDREALAYGWRMAKSPNVNLIVLRLLPAAADDDDGDGDGDVHGDNIEDVTVEQGGATMRSKRDESELDDEYVNEFRFRTMQDESIKYIEKQVKSGDEVITMIGRAVTSCDLYILGQSKNVRSSIMSGLSEWTEYDELGVLGDTLMASEFAQRSSLLVLKQHYVPGMRMWIRREGNGISNNKNNDNDNGRVSLAFSNSNANVISNDVRINRPPMLRQ</sequence>
<evidence type="ECO:0000256" key="8">
    <source>
        <dbReference type="ARBA" id="ARBA00023136"/>
    </source>
</evidence>
<evidence type="ECO:0000256" key="10">
    <source>
        <dbReference type="SAM" id="MobiDB-lite"/>
    </source>
</evidence>
<feature type="compositionally biased region" description="Low complexity" evidence="10">
    <location>
        <begin position="536"/>
        <end position="546"/>
    </location>
</feature>
<evidence type="ECO:0000256" key="1">
    <source>
        <dbReference type="ARBA" id="ARBA00004141"/>
    </source>
</evidence>
<evidence type="ECO:0000256" key="7">
    <source>
        <dbReference type="ARBA" id="ARBA00023065"/>
    </source>
</evidence>
<keyword evidence="8 11" id="KW-0472">Membrane</keyword>
<dbReference type="InterPro" id="IPR057290">
    <property type="entry name" value="CHX17_C"/>
</dbReference>
<dbReference type="PANTHER" id="PTHR32468:SF74">
    <property type="entry name" value="CATION_H(+) ANTIPORTER 21-RELATED"/>
    <property type="match status" value="1"/>
</dbReference>
<dbReference type="InterPro" id="IPR038770">
    <property type="entry name" value="Na+/solute_symporter_sf"/>
</dbReference>